<feature type="transmembrane region" description="Helical" evidence="7">
    <location>
        <begin position="477"/>
        <end position="498"/>
    </location>
</feature>
<keyword evidence="5 7" id="KW-1133">Transmembrane helix</keyword>
<feature type="transmembrane region" description="Helical" evidence="7">
    <location>
        <begin position="252"/>
        <end position="277"/>
    </location>
</feature>
<evidence type="ECO:0000256" key="2">
    <source>
        <dbReference type="ARBA" id="ARBA00007015"/>
    </source>
</evidence>
<dbReference type="GO" id="GO:0016020">
    <property type="term" value="C:membrane"/>
    <property type="evidence" value="ECO:0007669"/>
    <property type="project" value="UniProtKB-SubCell"/>
</dbReference>
<evidence type="ECO:0000256" key="6">
    <source>
        <dbReference type="ARBA" id="ARBA00023136"/>
    </source>
</evidence>
<dbReference type="Pfam" id="PF03092">
    <property type="entry name" value="BT1"/>
    <property type="match status" value="2"/>
</dbReference>
<feature type="transmembrane region" description="Helical" evidence="7">
    <location>
        <begin position="123"/>
        <end position="144"/>
    </location>
</feature>
<feature type="transmembrane region" description="Helical" evidence="7">
    <location>
        <begin position="368"/>
        <end position="390"/>
    </location>
</feature>
<organism evidence="8 9">
    <name type="scientific">Pythium insidiosum</name>
    <name type="common">Pythiosis disease agent</name>
    <dbReference type="NCBI Taxonomy" id="114742"/>
    <lineage>
        <taxon>Eukaryota</taxon>
        <taxon>Sar</taxon>
        <taxon>Stramenopiles</taxon>
        <taxon>Oomycota</taxon>
        <taxon>Peronosporomycetes</taxon>
        <taxon>Pythiales</taxon>
        <taxon>Pythiaceae</taxon>
        <taxon>Pythium</taxon>
    </lineage>
</organism>
<evidence type="ECO:0000256" key="4">
    <source>
        <dbReference type="ARBA" id="ARBA00022692"/>
    </source>
</evidence>
<keyword evidence="3" id="KW-0813">Transport</keyword>
<keyword evidence="6 7" id="KW-0472">Membrane</keyword>
<dbReference type="PANTHER" id="PTHR31585:SF5">
    <property type="entry name" value="RNA-BINDING S4 DOMAIN-CONTAINING PROTEIN"/>
    <property type="match status" value="1"/>
</dbReference>
<feature type="transmembrane region" description="Helical" evidence="7">
    <location>
        <begin position="344"/>
        <end position="362"/>
    </location>
</feature>
<comment type="similarity">
    <text evidence="2">Belongs to the major facilitator superfamily. Folate-biopterin transporter (TC 2.A.71) family.</text>
</comment>
<evidence type="ECO:0000256" key="7">
    <source>
        <dbReference type="SAM" id="Phobius"/>
    </source>
</evidence>
<dbReference type="AlphaFoldDB" id="A0AAD5LWG7"/>
<evidence type="ECO:0000313" key="9">
    <source>
        <dbReference type="Proteomes" id="UP001209570"/>
    </source>
</evidence>
<protein>
    <recommendedName>
        <fullName evidence="10">Transmembrane protein</fullName>
    </recommendedName>
</protein>
<dbReference type="InterPro" id="IPR036259">
    <property type="entry name" value="MFS_trans_sf"/>
</dbReference>
<feature type="transmembrane region" description="Helical" evidence="7">
    <location>
        <begin position="519"/>
        <end position="542"/>
    </location>
</feature>
<feature type="transmembrane region" description="Helical" evidence="7">
    <location>
        <begin position="180"/>
        <end position="202"/>
    </location>
</feature>
<feature type="transmembrane region" description="Helical" evidence="7">
    <location>
        <begin position="222"/>
        <end position="240"/>
    </location>
</feature>
<evidence type="ECO:0000256" key="3">
    <source>
        <dbReference type="ARBA" id="ARBA00022448"/>
    </source>
</evidence>
<dbReference type="Proteomes" id="UP001209570">
    <property type="component" value="Unassembled WGS sequence"/>
</dbReference>
<evidence type="ECO:0000256" key="1">
    <source>
        <dbReference type="ARBA" id="ARBA00004141"/>
    </source>
</evidence>
<feature type="transmembrane region" description="Helical" evidence="7">
    <location>
        <begin position="91"/>
        <end position="111"/>
    </location>
</feature>
<reference evidence="8" key="1">
    <citation type="submission" date="2021-12" db="EMBL/GenBank/DDBJ databases">
        <title>Prjna785345.</title>
        <authorList>
            <person name="Rujirawat T."/>
            <person name="Krajaejun T."/>
        </authorList>
    </citation>
    <scope>NUCLEOTIDE SEQUENCE</scope>
    <source>
        <strain evidence="8">Pi057C3</strain>
    </source>
</reference>
<evidence type="ECO:0000256" key="5">
    <source>
        <dbReference type="ARBA" id="ARBA00022989"/>
    </source>
</evidence>
<dbReference type="SUPFAM" id="SSF103473">
    <property type="entry name" value="MFS general substrate transporter"/>
    <property type="match status" value="1"/>
</dbReference>
<sequence>MSTARVDIVERVSYVSSTTKDKTLDYEGVMTPNTMEDGGALRAGATPHLLSRQSLGLLAQYAAVGLVYGTLPNTIYPFLQNYLNMEGTATTSATALLSIPWSLKVFLGMISDNIPLFGYRRRPYMIIGWTMASVCLFVMALMPLPDPYFVKPSDRHIKPEEYEALGVVVRKGAKDEGGKYIVLMMLASLGYLISDVAADAVVVEYAQREPEAVRGRTQTAIYTTRTFFSIFASVILAFGLNGKEYGGDFNSGISFATVMLILAIFCVPVVLLTWFFIEEQKYDQQNFKQYIATLWEALQSRAFYQVIGYNFFSGVFQNMSYVSSYPIQSYWVKASNLNYNISNILAYAVMVFTLIATGKFGLHWNWRWVIATTMLSVVGIDAICSMLVTWDVVRNQWFWLGVPIVEQVPASMSFIVSTFVVVELAGEGNEGACYGLLTTVTNLSSPFALTITKNIDAQFDVWNDDIQADTTHVRKHVTITILIAYAFKLLSLAFLVLLPAQKRQAQELKRHGGKSRLMGMFTVFYCLFALVWSIMTNLFAIFESTKCLKITGGCKE</sequence>
<accession>A0AAD5LWG7</accession>
<dbReference type="EMBL" id="JAKCXM010000396">
    <property type="protein sequence ID" value="KAJ0394619.1"/>
    <property type="molecule type" value="Genomic_DNA"/>
</dbReference>
<dbReference type="InterPro" id="IPR039309">
    <property type="entry name" value="BT1"/>
</dbReference>
<comment type="subcellular location">
    <subcellularLocation>
        <location evidence="1">Membrane</location>
        <topology evidence="1">Multi-pass membrane protein</topology>
    </subcellularLocation>
</comment>
<keyword evidence="4 7" id="KW-0812">Transmembrane</keyword>
<comment type="caution">
    <text evidence="8">The sequence shown here is derived from an EMBL/GenBank/DDBJ whole genome shotgun (WGS) entry which is preliminary data.</text>
</comment>
<dbReference type="Gene3D" id="1.20.1250.20">
    <property type="entry name" value="MFS general substrate transporter like domains"/>
    <property type="match status" value="1"/>
</dbReference>
<feature type="transmembrane region" description="Helical" evidence="7">
    <location>
        <begin position="397"/>
        <end position="422"/>
    </location>
</feature>
<proteinExistence type="inferred from homology"/>
<evidence type="ECO:0000313" key="8">
    <source>
        <dbReference type="EMBL" id="KAJ0394619.1"/>
    </source>
</evidence>
<evidence type="ECO:0008006" key="10">
    <source>
        <dbReference type="Google" id="ProtNLM"/>
    </source>
</evidence>
<dbReference type="PANTHER" id="PTHR31585">
    <property type="entry name" value="FOLATE-BIOPTERIN TRANSPORTER 1, CHLOROPLASTIC"/>
    <property type="match status" value="1"/>
</dbReference>
<gene>
    <name evidence="8" type="ORF">P43SY_000002</name>
</gene>
<feature type="transmembrane region" description="Helical" evidence="7">
    <location>
        <begin position="58"/>
        <end position="79"/>
    </location>
</feature>
<name>A0AAD5LWG7_PYTIN</name>
<keyword evidence="9" id="KW-1185">Reference proteome</keyword>